<comment type="caution">
    <text evidence="1">The sequence shown here is derived from an EMBL/GenBank/DDBJ whole genome shotgun (WGS) entry which is preliminary data.</text>
</comment>
<evidence type="ECO:0000313" key="2">
    <source>
        <dbReference type="Proteomes" id="UP000828048"/>
    </source>
</evidence>
<proteinExistence type="predicted"/>
<name>A0ACB7X1A3_9ERIC</name>
<gene>
    <name evidence="1" type="ORF">Vadar_014554</name>
</gene>
<organism evidence="1 2">
    <name type="scientific">Vaccinium darrowii</name>
    <dbReference type="NCBI Taxonomy" id="229202"/>
    <lineage>
        <taxon>Eukaryota</taxon>
        <taxon>Viridiplantae</taxon>
        <taxon>Streptophyta</taxon>
        <taxon>Embryophyta</taxon>
        <taxon>Tracheophyta</taxon>
        <taxon>Spermatophyta</taxon>
        <taxon>Magnoliopsida</taxon>
        <taxon>eudicotyledons</taxon>
        <taxon>Gunneridae</taxon>
        <taxon>Pentapetalae</taxon>
        <taxon>asterids</taxon>
        <taxon>Ericales</taxon>
        <taxon>Ericaceae</taxon>
        <taxon>Vaccinioideae</taxon>
        <taxon>Vaccinieae</taxon>
        <taxon>Vaccinium</taxon>
    </lineage>
</organism>
<evidence type="ECO:0000313" key="1">
    <source>
        <dbReference type="EMBL" id="KAH7834285.1"/>
    </source>
</evidence>
<dbReference type="Proteomes" id="UP000828048">
    <property type="component" value="Chromosome 2"/>
</dbReference>
<protein>
    <submittedName>
        <fullName evidence="1">Uncharacterized protein</fullName>
    </submittedName>
</protein>
<keyword evidence="2" id="KW-1185">Reference proteome</keyword>
<dbReference type="EMBL" id="CM037152">
    <property type="protein sequence ID" value="KAH7834285.1"/>
    <property type="molecule type" value="Genomic_DNA"/>
</dbReference>
<sequence length="645" mass="71976">MGREQTEKALISLLFSLLILIPFTIQTQARSLLQACPSSSCGDIQNISYPFRLSGQPANCGDPDYELSCENNRTIMEFHSGRYYVKKISYAMRTIRLADVNLANGTCNLPYQSLSSDEVYNDIRYQGQNIFNFASFINCSTTIISDPSYRKLPCVGGNTSQVYVTVESSLYDIPVGCSFLSVVPVGEIPNVNNPSYDAILKLMESGFELEWSVECRNCRLRNKACYITAYEVPFNYYCYSENIVSTIAEIIFLLGVTLLVVIGFIGRCILAPVVIIVFLLHKFCKERKRVDNVEKNLPNQQSSMPKRYSYADLVAVTNHFKDKLGKGGFGSVYKGQLPGGILIAVKMLENTKFTVEEFINEVSTIGRIHHVNVVQLLGFCSEGSNRALIYEYMPNGSLDKHIFSNNGKAQSFSWEKLHEIALGTARGIEYLHRDMCILHFDIKPHNVLLDQGFKPKVADFGLAKFFPKEKDFLSVSTTRGTIGYISPELKSRDFGGVSSKSDVYCFGMLLLEMAGGRKNVDSKAKSSSRFYFPSWVYDHLTEGEGDLELGNVNEIDVEIARKMCIVGLWCIQMKPSDRPSMTEVVEMLEGSLEALKMPPRPFLCSPSPTGSSMKEPQLDASTSGQASESMEESLLKGYDSSSILS</sequence>
<accession>A0ACB7X1A3</accession>
<reference evidence="1 2" key="1">
    <citation type="journal article" date="2021" name="Hortic Res">
        <title>High-quality reference genome and annotation aids understanding of berry development for evergreen blueberry (Vaccinium darrowii).</title>
        <authorList>
            <person name="Yu J."/>
            <person name="Hulse-Kemp A.M."/>
            <person name="Babiker E."/>
            <person name="Staton M."/>
        </authorList>
    </citation>
    <scope>NUCLEOTIDE SEQUENCE [LARGE SCALE GENOMIC DNA]</scope>
    <source>
        <strain evidence="2">cv. NJ 8807/NJ 8810</strain>
        <tissue evidence="1">Young leaf</tissue>
    </source>
</reference>